<keyword evidence="6" id="KW-1185">Reference proteome</keyword>
<feature type="domain" description="HTH araC/xylS-type" evidence="4">
    <location>
        <begin position="167"/>
        <end position="267"/>
    </location>
</feature>
<gene>
    <name evidence="5" type="ORF">SCLO_1000140</name>
</gene>
<dbReference type="Gene3D" id="1.10.10.60">
    <property type="entry name" value="Homeodomain-like"/>
    <property type="match status" value="2"/>
</dbReference>
<dbReference type="PROSITE" id="PS01124">
    <property type="entry name" value="HTH_ARAC_FAMILY_2"/>
    <property type="match status" value="1"/>
</dbReference>
<dbReference type="Proteomes" id="UP000218272">
    <property type="component" value="Chromosome SCLO_1"/>
</dbReference>
<dbReference type="InterPro" id="IPR018060">
    <property type="entry name" value="HTH_AraC"/>
</dbReference>
<evidence type="ECO:0000256" key="1">
    <source>
        <dbReference type="ARBA" id="ARBA00023015"/>
    </source>
</evidence>
<reference evidence="5 6" key="1">
    <citation type="submission" date="2016-10" db="EMBL/GenBank/DDBJ databases">
        <title>Complete Genome Sequence of the Nonylphenol-Degrading Bacterium Sphingobium cloacae JCM 10874T.</title>
        <authorList>
            <person name="Ootsuka M."/>
            <person name="Nishizawa T."/>
            <person name="Ohta H."/>
        </authorList>
    </citation>
    <scope>NUCLEOTIDE SEQUENCE [LARGE SCALE GENOMIC DNA]</scope>
    <source>
        <strain evidence="5 6">JCM 10874</strain>
    </source>
</reference>
<keyword evidence="2" id="KW-0238">DNA-binding</keyword>
<dbReference type="RefSeq" id="WP_123905411.1">
    <property type="nucleotide sequence ID" value="NZ_AP017655.1"/>
</dbReference>
<evidence type="ECO:0000313" key="5">
    <source>
        <dbReference type="EMBL" id="BAV63054.1"/>
    </source>
</evidence>
<dbReference type="EMBL" id="AP017655">
    <property type="protein sequence ID" value="BAV63054.1"/>
    <property type="molecule type" value="Genomic_DNA"/>
</dbReference>
<evidence type="ECO:0000256" key="3">
    <source>
        <dbReference type="ARBA" id="ARBA00023163"/>
    </source>
</evidence>
<dbReference type="Pfam" id="PF12833">
    <property type="entry name" value="HTH_18"/>
    <property type="match status" value="1"/>
</dbReference>
<evidence type="ECO:0000259" key="4">
    <source>
        <dbReference type="PROSITE" id="PS01124"/>
    </source>
</evidence>
<dbReference type="InterPro" id="IPR018062">
    <property type="entry name" value="HTH_AraC-typ_CS"/>
</dbReference>
<dbReference type="PANTHER" id="PTHR43280:SF2">
    <property type="entry name" value="HTH-TYPE TRANSCRIPTIONAL REGULATOR EXSA"/>
    <property type="match status" value="1"/>
</dbReference>
<evidence type="ECO:0000313" key="6">
    <source>
        <dbReference type="Proteomes" id="UP000218272"/>
    </source>
</evidence>
<evidence type="ECO:0000256" key="2">
    <source>
        <dbReference type="ARBA" id="ARBA00023125"/>
    </source>
</evidence>
<dbReference type="PANTHER" id="PTHR43280">
    <property type="entry name" value="ARAC-FAMILY TRANSCRIPTIONAL REGULATOR"/>
    <property type="match status" value="1"/>
</dbReference>
<dbReference type="KEGG" id="sclo:SCLO_1000140"/>
<dbReference type="AlphaFoldDB" id="A0A1E1EXS1"/>
<keyword evidence="1" id="KW-0805">Transcription regulation</keyword>
<accession>A0A1E1EXS1</accession>
<keyword evidence="3" id="KW-0804">Transcription</keyword>
<dbReference type="SMART" id="SM00342">
    <property type="entry name" value="HTH_ARAC"/>
    <property type="match status" value="1"/>
</dbReference>
<dbReference type="GO" id="GO:0003700">
    <property type="term" value="F:DNA-binding transcription factor activity"/>
    <property type="evidence" value="ECO:0007669"/>
    <property type="project" value="InterPro"/>
</dbReference>
<proteinExistence type="predicted"/>
<name>A0A1E1EXS1_9SPHN</name>
<dbReference type="PROSITE" id="PS00041">
    <property type="entry name" value="HTH_ARAC_FAMILY_1"/>
    <property type="match status" value="2"/>
</dbReference>
<dbReference type="SUPFAM" id="SSF46689">
    <property type="entry name" value="Homeodomain-like"/>
    <property type="match status" value="1"/>
</dbReference>
<organism evidence="5 6">
    <name type="scientific">Sphingobium cloacae</name>
    <dbReference type="NCBI Taxonomy" id="120107"/>
    <lineage>
        <taxon>Bacteria</taxon>
        <taxon>Pseudomonadati</taxon>
        <taxon>Pseudomonadota</taxon>
        <taxon>Alphaproteobacteria</taxon>
        <taxon>Sphingomonadales</taxon>
        <taxon>Sphingomonadaceae</taxon>
        <taxon>Sphingobium</taxon>
    </lineage>
</organism>
<sequence>MFPTDDAKAGIISRLDATTLVGGSVYEITTPNLTLHWRVSPRRPIFKARLSNGPISKPGQMAIVAADIRAYIIAGQADETLHTLICNIDPDWLSQIADKPIRADMQISSLDFYNAAIEMYLRRAVEEITVCDLKSDFAISSLSDLIGIELCRVLGCHDSKRDAIMPKKRIQSVRNFIMESEIVPNVSDIAREFNVSIGYLSKSFKNLSGINLHRFIDEQRMERAKSMLISNTPIKRVAYLSGYSNHSAFGFAFKRYTGQTPQAFQIQHFRKT</sequence>
<dbReference type="OrthoDB" id="9802263at2"/>
<dbReference type="GO" id="GO:0043565">
    <property type="term" value="F:sequence-specific DNA binding"/>
    <property type="evidence" value="ECO:0007669"/>
    <property type="project" value="InterPro"/>
</dbReference>
<dbReference type="InterPro" id="IPR009057">
    <property type="entry name" value="Homeodomain-like_sf"/>
</dbReference>
<protein>
    <recommendedName>
        <fullName evidence="4">HTH araC/xylS-type domain-containing protein</fullName>
    </recommendedName>
</protein>